<organism evidence="3 4">
    <name type="scientific">Musa troglodytarum</name>
    <name type="common">fe'i banana</name>
    <dbReference type="NCBI Taxonomy" id="320322"/>
    <lineage>
        <taxon>Eukaryota</taxon>
        <taxon>Viridiplantae</taxon>
        <taxon>Streptophyta</taxon>
        <taxon>Embryophyta</taxon>
        <taxon>Tracheophyta</taxon>
        <taxon>Spermatophyta</taxon>
        <taxon>Magnoliopsida</taxon>
        <taxon>Liliopsida</taxon>
        <taxon>Zingiberales</taxon>
        <taxon>Musaceae</taxon>
        <taxon>Musa</taxon>
    </lineage>
</organism>
<dbReference type="Proteomes" id="UP001055439">
    <property type="component" value="Chromosome 4"/>
</dbReference>
<dbReference type="InterPro" id="IPR015157">
    <property type="entry name" value="TMA7"/>
</dbReference>
<dbReference type="AlphaFoldDB" id="A0A9E7FEE8"/>
<dbReference type="EMBL" id="CP097506">
    <property type="protein sequence ID" value="URD94759.1"/>
    <property type="molecule type" value="Genomic_DNA"/>
</dbReference>
<feature type="transmembrane region" description="Helical" evidence="2">
    <location>
        <begin position="70"/>
        <end position="91"/>
    </location>
</feature>
<dbReference type="PANTHER" id="PTHR28632">
    <property type="entry name" value="TRANSLATION MACHINERY-ASSOCIATED PROTEIN 7"/>
    <property type="match status" value="1"/>
</dbReference>
<proteinExistence type="predicted"/>
<evidence type="ECO:0000256" key="2">
    <source>
        <dbReference type="SAM" id="Phobius"/>
    </source>
</evidence>
<name>A0A9E7FEE8_9LILI</name>
<feature type="transmembrane region" description="Helical" evidence="2">
    <location>
        <begin position="134"/>
        <end position="154"/>
    </location>
</feature>
<evidence type="ECO:0000256" key="1">
    <source>
        <dbReference type="SAM" id="MobiDB-lite"/>
    </source>
</evidence>
<dbReference type="OrthoDB" id="417037at2759"/>
<feature type="region of interest" description="Disordered" evidence="1">
    <location>
        <begin position="1"/>
        <end position="25"/>
    </location>
</feature>
<protein>
    <submittedName>
        <fullName evidence="3">Triose-phosphate Transporter family</fullName>
    </submittedName>
</protein>
<gene>
    <name evidence="3" type="ORF">MUK42_31624</name>
</gene>
<dbReference type="Pfam" id="PF09072">
    <property type="entry name" value="TMA7"/>
    <property type="match status" value="1"/>
</dbReference>
<evidence type="ECO:0000313" key="3">
    <source>
        <dbReference type="EMBL" id="URD94759.1"/>
    </source>
</evidence>
<accession>A0A9E7FEE8</accession>
<feature type="transmembrane region" description="Helical" evidence="2">
    <location>
        <begin position="41"/>
        <end position="58"/>
    </location>
</feature>
<keyword evidence="4" id="KW-1185">Reference proteome</keyword>
<keyword evidence="2" id="KW-0472">Membrane</keyword>
<keyword evidence="2" id="KW-0812">Transmembrane</keyword>
<feature type="transmembrane region" description="Helical" evidence="2">
    <location>
        <begin position="103"/>
        <end position="122"/>
    </location>
</feature>
<sequence>MALKGVMMLPVSDPPPPPPSSLRGGDDNAPLFKGSGMTRRGAFAAVSYMACAVLLVLFNKAALSSYNFPCANVITLFQVFISVALIVLGAFVAGARDLSFDAYGYGMVFIANMTTAIYLATINRIGKSSGLNSFGLMWCNGIVCGPILLFWTYIRGDLDLTMNFPYLHSLGFQAGCDDIFLHIGIFLELLHFLEHDLELCTDTDNVWQSEDLQDFGSGGKLKPLKQPKSEKKEYDEADVLNLQKKKEEEKALKELRSKAAQKGAFGGTGLKKSGKK</sequence>
<reference evidence="3" key="1">
    <citation type="submission" date="2022-05" db="EMBL/GenBank/DDBJ databases">
        <title>The Musa troglodytarum L. genome provides insights into the mechanism of non-climacteric behaviour and enrichment of carotenoids.</title>
        <authorList>
            <person name="Wang J."/>
        </authorList>
    </citation>
    <scope>NUCLEOTIDE SEQUENCE</scope>
    <source>
        <tissue evidence="3">Leaf</tissue>
    </source>
</reference>
<keyword evidence="2" id="KW-1133">Transmembrane helix</keyword>
<evidence type="ECO:0000313" key="4">
    <source>
        <dbReference type="Proteomes" id="UP001055439"/>
    </source>
</evidence>
<feature type="region of interest" description="Disordered" evidence="1">
    <location>
        <begin position="218"/>
        <end position="237"/>
    </location>
</feature>